<comment type="similarity">
    <text evidence="1 2">Belongs to the UPF0235 family.</text>
</comment>
<dbReference type="Proteomes" id="UP000198348">
    <property type="component" value="Unassembled WGS sequence"/>
</dbReference>
<name>A0A238VNA5_9PSEU</name>
<dbReference type="GO" id="GO:0005737">
    <property type="term" value="C:cytoplasm"/>
    <property type="evidence" value="ECO:0007669"/>
    <property type="project" value="TreeGrafter"/>
</dbReference>
<dbReference type="Pfam" id="PF02594">
    <property type="entry name" value="DUF167"/>
    <property type="match status" value="1"/>
</dbReference>
<protein>
    <recommendedName>
        <fullName evidence="2">UPF0235 protein SAMN06265360_103138</fullName>
    </recommendedName>
</protein>
<dbReference type="HAMAP" id="MF_00634">
    <property type="entry name" value="UPF0235"/>
    <property type="match status" value="1"/>
</dbReference>
<evidence type="ECO:0000256" key="1">
    <source>
        <dbReference type="ARBA" id="ARBA00010364"/>
    </source>
</evidence>
<evidence type="ECO:0000313" key="4">
    <source>
        <dbReference type="Proteomes" id="UP000198348"/>
    </source>
</evidence>
<sequence length="111" mass="11780">MPRRQPVPGRYDRGVSDTLRFAVRVRPGAKRDLVDGSREGALGTALVVSVSAPANDGKANDAVRKTLAEALGVRARELVIVRGRRSRDKVIELSASAAGAADAAERLTALY</sequence>
<gene>
    <name evidence="3" type="ORF">SAMN06265360_103138</name>
</gene>
<dbReference type="PANTHER" id="PTHR13420:SF7">
    <property type="entry name" value="UPF0235 PROTEIN C15ORF40"/>
    <property type="match status" value="1"/>
</dbReference>
<dbReference type="SUPFAM" id="SSF69786">
    <property type="entry name" value="YggU-like"/>
    <property type="match status" value="1"/>
</dbReference>
<proteinExistence type="inferred from homology"/>
<evidence type="ECO:0000313" key="3">
    <source>
        <dbReference type="EMBL" id="SNR35716.1"/>
    </source>
</evidence>
<accession>A0A238VNA5</accession>
<dbReference type="EMBL" id="FZNW01000003">
    <property type="protein sequence ID" value="SNR35716.1"/>
    <property type="molecule type" value="Genomic_DNA"/>
</dbReference>
<reference evidence="3 4" key="1">
    <citation type="submission" date="2017-06" db="EMBL/GenBank/DDBJ databases">
        <authorList>
            <person name="Kim H.J."/>
            <person name="Triplett B.A."/>
        </authorList>
    </citation>
    <scope>NUCLEOTIDE SEQUENCE [LARGE SCALE GENOMIC DNA]</scope>
    <source>
        <strain evidence="3 4">DSM 45207</strain>
    </source>
</reference>
<dbReference type="InterPro" id="IPR036591">
    <property type="entry name" value="YggU-like_sf"/>
</dbReference>
<evidence type="ECO:0000256" key="2">
    <source>
        <dbReference type="HAMAP-Rule" id="MF_00634"/>
    </source>
</evidence>
<dbReference type="AlphaFoldDB" id="A0A238VNA5"/>
<dbReference type="SMART" id="SM01152">
    <property type="entry name" value="DUF167"/>
    <property type="match status" value="1"/>
</dbReference>
<dbReference type="PANTHER" id="PTHR13420">
    <property type="entry name" value="UPF0235 PROTEIN C15ORF40"/>
    <property type="match status" value="1"/>
</dbReference>
<dbReference type="NCBIfam" id="TIGR00251">
    <property type="entry name" value="DUF167 family protein"/>
    <property type="match status" value="1"/>
</dbReference>
<dbReference type="Gene3D" id="3.30.1200.10">
    <property type="entry name" value="YggU-like"/>
    <property type="match status" value="1"/>
</dbReference>
<organism evidence="3 4">
    <name type="scientific">Haloechinothrix alba</name>
    <dbReference type="NCBI Taxonomy" id="664784"/>
    <lineage>
        <taxon>Bacteria</taxon>
        <taxon>Bacillati</taxon>
        <taxon>Actinomycetota</taxon>
        <taxon>Actinomycetes</taxon>
        <taxon>Pseudonocardiales</taxon>
        <taxon>Pseudonocardiaceae</taxon>
        <taxon>Haloechinothrix</taxon>
    </lineage>
</organism>
<keyword evidence="4" id="KW-1185">Reference proteome</keyword>
<dbReference type="InterPro" id="IPR003746">
    <property type="entry name" value="DUF167"/>
</dbReference>